<dbReference type="Pfam" id="PF04883">
    <property type="entry name" value="HK97-gp10_like"/>
    <property type="match status" value="1"/>
</dbReference>
<evidence type="ECO:0008006" key="3">
    <source>
        <dbReference type="Google" id="ProtNLM"/>
    </source>
</evidence>
<gene>
    <name evidence="1" type="ORF">BW900_00575</name>
</gene>
<sequence>MASNNNGFADTLEDINTLLRVNKKVELDVLDEAAKYFATELKKRIKPSNKNKRTHLKNSLKVVVKNDHVSVEFEDAAWYWYLAEHGHKKANGKGRVKGLHFTQNTFDAEGDKIADIMAQKILDRM</sequence>
<protein>
    <recommendedName>
        <fullName evidence="3">HK97 gp10 family phage protein</fullName>
    </recommendedName>
</protein>
<proteinExistence type="predicted"/>
<evidence type="ECO:0000313" key="1">
    <source>
        <dbReference type="EMBL" id="OOR08462.1"/>
    </source>
</evidence>
<name>A0A1S9TEW3_BACMY</name>
<reference evidence="1 2" key="1">
    <citation type="submission" date="2017-01" db="EMBL/GenBank/DDBJ databases">
        <title>Bacillus cereus isolates.</title>
        <authorList>
            <person name="Beno S.M."/>
        </authorList>
    </citation>
    <scope>NUCLEOTIDE SEQUENCE [LARGE SCALE GENOMIC DNA]</scope>
    <source>
        <strain evidence="1 2">FSL W7-1108</strain>
    </source>
</reference>
<comment type="caution">
    <text evidence="1">The sequence shown here is derived from an EMBL/GenBank/DDBJ whole genome shotgun (WGS) entry which is preliminary data.</text>
</comment>
<dbReference type="AlphaFoldDB" id="A0A1S9TEW3"/>
<dbReference type="EMBL" id="MUAI01000001">
    <property type="protein sequence ID" value="OOR08462.1"/>
    <property type="molecule type" value="Genomic_DNA"/>
</dbReference>
<dbReference type="Proteomes" id="UP000190696">
    <property type="component" value="Unassembled WGS sequence"/>
</dbReference>
<evidence type="ECO:0000313" key="2">
    <source>
        <dbReference type="Proteomes" id="UP000190696"/>
    </source>
</evidence>
<dbReference type="InterPro" id="IPR010064">
    <property type="entry name" value="HK97-gp10_tail"/>
</dbReference>
<organism evidence="1 2">
    <name type="scientific">Bacillus mycoides</name>
    <dbReference type="NCBI Taxonomy" id="1405"/>
    <lineage>
        <taxon>Bacteria</taxon>
        <taxon>Bacillati</taxon>
        <taxon>Bacillota</taxon>
        <taxon>Bacilli</taxon>
        <taxon>Bacillales</taxon>
        <taxon>Bacillaceae</taxon>
        <taxon>Bacillus</taxon>
        <taxon>Bacillus cereus group</taxon>
    </lineage>
</organism>
<dbReference type="RefSeq" id="WP_078175347.1">
    <property type="nucleotide sequence ID" value="NZ_CP128137.1"/>
</dbReference>
<accession>A0A1S9TEW3</accession>